<evidence type="ECO:0000313" key="8">
    <source>
        <dbReference type="Proteomes" id="UP000027265"/>
    </source>
</evidence>
<evidence type="ECO:0000256" key="4">
    <source>
        <dbReference type="ARBA" id="ARBA00022490"/>
    </source>
</evidence>
<dbReference type="EMBL" id="KL197709">
    <property type="protein sequence ID" value="KDQ64489.1"/>
    <property type="molecule type" value="Genomic_DNA"/>
</dbReference>
<evidence type="ECO:0000256" key="1">
    <source>
        <dbReference type="ARBA" id="ARBA00004123"/>
    </source>
</evidence>
<keyword evidence="5" id="KW-0539">Nucleus</keyword>
<keyword evidence="8" id="KW-1185">Reference proteome</keyword>
<reference evidence="8" key="1">
    <citation type="journal article" date="2014" name="Proc. Natl. Acad. Sci. U.S.A.">
        <title>Extensive sampling of basidiomycete genomes demonstrates inadequacy of the white-rot/brown-rot paradigm for wood decay fungi.</title>
        <authorList>
            <person name="Riley R."/>
            <person name="Salamov A.A."/>
            <person name="Brown D.W."/>
            <person name="Nagy L.G."/>
            <person name="Floudas D."/>
            <person name="Held B.W."/>
            <person name="Levasseur A."/>
            <person name="Lombard V."/>
            <person name="Morin E."/>
            <person name="Otillar R."/>
            <person name="Lindquist E.A."/>
            <person name="Sun H."/>
            <person name="LaButti K.M."/>
            <person name="Schmutz J."/>
            <person name="Jabbour D."/>
            <person name="Luo H."/>
            <person name="Baker S.E."/>
            <person name="Pisabarro A.G."/>
            <person name="Walton J.D."/>
            <person name="Blanchette R.A."/>
            <person name="Henrissat B."/>
            <person name="Martin F."/>
            <person name="Cullen D."/>
            <person name="Hibbett D.S."/>
            <person name="Grigoriev I.V."/>
        </authorList>
    </citation>
    <scope>NUCLEOTIDE SEQUENCE [LARGE SCALE GENOMIC DNA]</scope>
    <source>
        <strain evidence="8">MUCL 33604</strain>
    </source>
</reference>
<organism evidence="7 8">
    <name type="scientific">Jaapia argillacea MUCL 33604</name>
    <dbReference type="NCBI Taxonomy" id="933084"/>
    <lineage>
        <taxon>Eukaryota</taxon>
        <taxon>Fungi</taxon>
        <taxon>Dikarya</taxon>
        <taxon>Basidiomycota</taxon>
        <taxon>Agaricomycotina</taxon>
        <taxon>Agaricomycetes</taxon>
        <taxon>Agaricomycetidae</taxon>
        <taxon>Jaapiales</taxon>
        <taxon>Jaapiaceae</taxon>
        <taxon>Jaapia</taxon>
    </lineage>
</organism>
<dbReference type="OrthoDB" id="4072855at2759"/>
<evidence type="ECO:0000256" key="2">
    <source>
        <dbReference type="ARBA" id="ARBA00004496"/>
    </source>
</evidence>
<sequence>MNWTTRDMDSSAKRTLTEEARSSLVASNAPHNDLVSSDLHAQLRNVGSRVRKSVNEGYRYVPLQRAVSVPSSPILAPQQHQGQPPPTNVIFRSAHDTLRDVLGPPGQILPPPSPRKRGRENEDDCKVDGSAEGDVDIDILGTIQGSPPDRVREMQARPTKPLRRTRRPFAESQSLPTKLFGLSKSVQPNQSPVMTPTDDNIEEDWSVQNFSPESAPQLIEVDM</sequence>
<proteinExistence type="inferred from homology"/>
<accession>A0A067QC24</accession>
<evidence type="ECO:0000256" key="3">
    <source>
        <dbReference type="ARBA" id="ARBA00005459"/>
    </source>
</evidence>
<feature type="region of interest" description="Disordered" evidence="6">
    <location>
        <begin position="1"/>
        <end position="25"/>
    </location>
</feature>
<evidence type="ECO:0000256" key="6">
    <source>
        <dbReference type="SAM" id="MobiDB-lite"/>
    </source>
</evidence>
<feature type="compositionally biased region" description="Polar residues" evidence="6">
    <location>
        <begin position="184"/>
        <end position="198"/>
    </location>
</feature>
<protein>
    <submittedName>
        <fullName evidence="7">Uncharacterized protein</fullName>
    </submittedName>
</protein>
<comment type="subcellular location">
    <subcellularLocation>
        <location evidence="2">Cytoplasm</location>
    </subcellularLocation>
    <subcellularLocation>
        <location evidence="1">Nucleus</location>
    </subcellularLocation>
</comment>
<dbReference type="InterPro" id="IPR013900">
    <property type="entry name" value="RNR_inhibitor"/>
</dbReference>
<feature type="region of interest" description="Disordered" evidence="6">
    <location>
        <begin position="99"/>
        <end position="133"/>
    </location>
</feature>
<dbReference type="HOGENOM" id="CLU_110349_0_0_1"/>
<dbReference type="InParanoid" id="A0A067QC24"/>
<dbReference type="AlphaFoldDB" id="A0A067QC24"/>
<dbReference type="GO" id="GO:0005634">
    <property type="term" value="C:nucleus"/>
    <property type="evidence" value="ECO:0007669"/>
    <property type="project" value="UniProtKB-SubCell"/>
</dbReference>
<evidence type="ECO:0000256" key="5">
    <source>
        <dbReference type="ARBA" id="ARBA00023242"/>
    </source>
</evidence>
<dbReference type="Proteomes" id="UP000027265">
    <property type="component" value="Unassembled WGS sequence"/>
</dbReference>
<gene>
    <name evidence="7" type="ORF">JAAARDRAFT_201821</name>
</gene>
<name>A0A067QC24_9AGAM</name>
<feature type="compositionally biased region" description="Basic and acidic residues" evidence="6">
    <location>
        <begin position="1"/>
        <end position="21"/>
    </location>
</feature>
<keyword evidence="4" id="KW-0963">Cytoplasm</keyword>
<feature type="region of interest" description="Disordered" evidence="6">
    <location>
        <begin position="165"/>
        <end position="223"/>
    </location>
</feature>
<dbReference type="GO" id="GO:0005737">
    <property type="term" value="C:cytoplasm"/>
    <property type="evidence" value="ECO:0007669"/>
    <property type="project" value="UniProtKB-SubCell"/>
</dbReference>
<comment type="similarity">
    <text evidence="3">Belongs to the DIF1/spd1 family.</text>
</comment>
<evidence type="ECO:0000313" key="7">
    <source>
        <dbReference type="EMBL" id="KDQ64489.1"/>
    </source>
</evidence>
<dbReference type="Pfam" id="PF08591">
    <property type="entry name" value="RNR_inhib"/>
    <property type="match status" value="1"/>
</dbReference>